<keyword evidence="2" id="KW-0812">Transmembrane</keyword>
<keyword evidence="4" id="KW-1185">Reference proteome</keyword>
<gene>
    <name evidence="3" type="ORF">M569_09768</name>
</gene>
<evidence type="ECO:0000313" key="4">
    <source>
        <dbReference type="Proteomes" id="UP000015453"/>
    </source>
</evidence>
<sequence>MAGRQAQRNGTSSVTVVRHMIQICLVLGVAVWLLYQLQQSLNIKSAAAVRNMEELGRKDLKNDDLSPQDQLLFDPSETNATGEIGIEENVVAMEEETRNDHESGDSSEEDKWK</sequence>
<comment type="caution">
    <text evidence="3">The sequence shown here is derived from an EMBL/GenBank/DDBJ whole genome shotgun (WGS) entry which is preliminary data.</text>
</comment>
<dbReference type="OrthoDB" id="1306415at2759"/>
<dbReference type="PANTHER" id="PTHR33700">
    <property type="entry name" value="MYB-LIKE PROTEIN X"/>
    <property type="match status" value="1"/>
</dbReference>
<keyword evidence="2" id="KW-0472">Membrane</keyword>
<organism evidence="3 4">
    <name type="scientific">Genlisea aurea</name>
    <dbReference type="NCBI Taxonomy" id="192259"/>
    <lineage>
        <taxon>Eukaryota</taxon>
        <taxon>Viridiplantae</taxon>
        <taxon>Streptophyta</taxon>
        <taxon>Embryophyta</taxon>
        <taxon>Tracheophyta</taxon>
        <taxon>Spermatophyta</taxon>
        <taxon>Magnoliopsida</taxon>
        <taxon>eudicotyledons</taxon>
        <taxon>Gunneridae</taxon>
        <taxon>Pentapetalae</taxon>
        <taxon>asterids</taxon>
        <taxon>lamiids</taxon>
        <taxon>Lamiales</taxon>
        <taxon>Lentibulariaceae</taxon>
        <taxon>Genlisea</taxon>
    </lineage>
</organism>
<reference evidence="3 4" key="1">
    <citation type="journal article" date="2013" name="BMC Genomics">
        <title>The miniature genome of a carnivorous plant Genlisea aurea contains a low number of genes and short non-coding sequences.</title>
        <authorList>
            <person name="Leushkin E.V."/>
            <person name="Sutormin R.A."/>
            <person name="Nabieva E.R."/>
            <person name="Penin A.A."/>
            <person name="Kondrashov A.S."/>
            <person name="Logacheva M.D."/>
        </authorList>
    </citation>
    <scope>NUCLEOTIDE SEQUENCE [LARGE SCALE GENOMIC DNA]</scope>
</reference>
<feature type="region of interest" description="Disordered" evidence="1">
    <location>
        <begin position="89"/>
        <end position="113"/>
    </location>
</feature>
<evidence type="ECO:0000313" key="3">
    <source>
        <dbReference type="EMBL" id="EPS65014.1"/>
    </source>
</evidence>
<accession>S8CDI1</accession>
<evidence type="ECO:0000256" key="1">
    <source>
        <dbReference type="SAM" id="MobiDB-lite"/>
    </source>
</evidence>
<dbReference type="PANTHER" id="PTHR33700:SF4">
    <property type="entry name" value="MYB-LIKE PROTEIN X"/>
    <property type="match status" value="1"/>
</dbReference>
<keyword evidence="2" id="KW-1133">Transmembrane helix</keyword>
<name>S8CDI1_9LAMI</name>
<dbReference type="Proteomes" id="UP000015453">
    <property type="component" value="Unassembled WGS sequence"/>
</dbReference>
<protein>
    <submittedName>
        <fullName evidence="3">Uncharacterized protein</fullName>
    </submittedName>
</protein>
<proteinExistence type="predicted"/>
<dbReference type="EMBL" id="AUSU01004480">
    <property type="protein sequence ID" value="EPS65014.1"/>
    <property type="molecule type" value="Genomic_DNA"/>
</dbReference>
<feature type="region of interest" description="Disordered" evidence="1">
    <location>
        <begin position="60"/>
        <end position="79"/>
    </location>
</feature>
<feature type="compositionally biased region" description="Basic and acidic residues" evidence="1">
    <location>
        <begin position="95"/>
        <end position="113"/>
    </location>
</feature>
<dbReference type="AlphaFoldDB" id="S8CDI1"/>
<evidence type="ECO:0000256" key="2">
    <source>
        <dbReference type="SAM" id="Phobius"/>
    </source>
</evidence>
<feature type="transmembrane region" description="Helical" evidence="2">
    <location>
        <begin position="16"/>
        <end position="35"/>
    </location>
</feature>